<dbReference type="SUPFAM" id="SSF82153">
    <property type="entry name" value="FAS1 domain"/>
    <property type="match status" value="2"/>
</dbReference>
<dbReference type="InterPro" id="IPR000782">
    <property type="entry name" value="FAS1_domain"/>
</dbReference>
<dbReference type="InterPro" id="IPR036378">
    <property type="entry name" value="FAS1_dom_sf"/>
</dbReference>
<feature type="region of interest" description="Disordered" evidence="1">
    <location>
        <begin position="35"/>
        <end position="62"/>
    </location>
</feature>
<name>A0AAD8PW75_9PEZI</name>
<sequence>MRDGVPSTLDSAIGHLSRGALNAVDAVARTRRRVPEYHGRSGALQRAQDVRATRGQRESVGPSENRNVFEIIRQSGQATYFARLLESHTRLRDMLDDGDDGDGDEAGVFTVLVPTDAAFRELEGFERSEGALLGAMLEYHVLEGRHSADELGEAGRTLPTVLAEGELGGRRQRVRVAAGRAGAEVNFHGRVVGSESTGRNGVIHFIDSVLVPPPRCAALVGSLAGRLGTFARALRETGVAEEMRGRGRGLTLLVPSDEAWHELGAETRGFLFSRAGRAHLRALVRYHVAEEVLYTDEGGERRQRRVGTLLGVEDVSIDFGGRDGSRTARVNGVAVSVGDVPARDGVVHVLDGVLLPPARGTGDGGEAGGEGRISVQGLKRRLGRYVEGGDGTETEEL</sequence>
<dbReference type="Proteomes" id="UP001230504">
    <property type="component" value="Unassembled WGS sequence"/>
</dbReference>
<dbReference type="InterPro" id="IPR050904">
    <property type="entry name" value="Adhesion/Biosynth-related"/>
</dbReference>
<dbReference type="GeneID" id="85439325"/>
<feature type="domain" description="FAS1" evidence="2">
    <location>
        <begin position="65"/>
        <end position="210"/>
    </location>
</feature>
<accession>A0AAD8PW75</accession>
<dbReference type="AlphaFoldDB" id="A0AAD8PW75"/>
<dbReference type="RefSeq" id="XP_060412369.1">
    <property type="nucleotide sequence ID" value="XM_060555085.1"/>
</dbReference>
<dbReference type="PANTHER" id="PTHR10900:SF125">
    <property type="entry name" value="FAS1 DOMAIN-CONTAINING PROTEIN YLR001C"/>
    <property type="match status" value="1"/>
</dbReference>
<dbReference type="EMBL" id="JAHLJV010000045">
    <property type="protein sequence ID" value="KAK1585343.1"/>
    <property type="molecule type" value="Genomic_DNA"/>
</dbReference>
<evidence type="ECO:0000259" key="2">
    <source>
        <dbReference type="PROSITE" id="PS50213"/>
    </source>
</evidence>
<keyword evidence="4" id="KW-1185">Reference proteome</keyword>
<comment type="caution">
    <text evidence="3">The sequence shown here is derived from an EMBL/GenBank/DDBJ whole genome shotgun (WGS) entry which is preliminary data.</text>
</comment>
<dbReference type="SMART" id="SM00554">
    <property type="entry name" value="FAS1"/>
    <property type="match status" value="2"/>
</dbReference>
<evidence type="ECO:0000256" key="1">
    <source>
        <dbReference type="SAM" id="MobiDB-lite"/>
    </source>
</evidence>
<dbReference type="Gene3D" id="2.30.180.10">
    <property type="entry name" value="FAS1 domain"/>
    <property type="match status" value="2"/>
</dbReference>
<organism evidence="3 4">
    <name type="scientific">Colletotrichum navitas</name>
    <dbReference type="NCBI Taxonomy" id="681940"/>
    <lineage>
        <taxon>Eukaryota</taxon>
        <taxon>Fungi</taxon>
        <taxon>Dikarya</taxon>
        <taxon>Ascomycota</taxon>
        <taxon>Pezizomycotina</taxon>
        <taxon>Sordariomycetes</taxon>
        <taxon>Hypocreomycetidae</taxon>
        <taxon>Glomerellales</taxon>
        <taxon>Glomerellaceae</taxon>
        <taxon>Colletotrichum</taxon>
        <taxon>Colletotrichum graminicola species complex</taxon>
    </lineage>
</organism>
<evidence type="ECO:0000313" key="3">
    <source>
        <dbReference type="EMBL" id="KAK1585343.1"/>
    </source>
</evidence>
<gene>
    <name evidence="3" type="ORF">LY79DRAFT_518973</name>
</gene>
<evidence type="ECO:0000313" key="4">
    <source>
        <dbReference type="Proteomes" id="UP001230504"/>
    </source>
</evidence>
<proteinExistence type="predicted"/>
<feature type="domain" description="FAS1" evidence="2">
    <location>
        <begin position="214"/>
        <end position="354"/>
    </location>
</feature>
<reference evidence="3" key="1">
    <citation type="submission" date="2021-06" db="EMBL/GenBank/DDBJ databases">
        <title>Comparative genomics, transcriptomics and evolutionary studies reveal genomic signatures of adaptation to plant cell wall in hemibiotrophic fungi.</title>
        <authorList>
            <consortium name="DOE Joint Genome Institute"/>
            <person name="Baroncelli R."/>
            <person name="Diaz J.F."/>
            <person name="Benocci T."/>
            <person name="Peng M."/>
            <person name="Battaglia E."/>
            <person name="Haridas S."/>
            <person name="Andreopoulos W."/>
            <person name="Labutti K."/>
            <person name="Pangilinan J."/>
            <person name="Floch G.L."/>
            <person name="Makela M.R."/>
            <person name="Henrissat B."/>
            <person name="Grigoriev I.V."/>
            <person name="Crouch J.A."/>
            <person name="De Vries R.P."/>
            <person name="Sukno S.A."/>
            <person name="Thon M.R."/>
        </authorList>
    </citation>
    <scope>NUCLEOTIDE SEQUENCE</scope>
    <source>
        <strain evidence="3">CBS 125086</strain>
    </source>
</reference>
<protein>
    <submittedName>
        <fullName evidence="3">Fasciclin domain-containing protein</fullName>
    </submittedName>
</protein>
<dbReference type="PROSITE" id="PS50213">
    <property type="entry name" value="FAS1"/>
    <property type="match status" value="2"/>
</dbReference>
<feature type="compositionally biased region" description="Basic and acidic residues" evidence="1">
    <location>
        <begin position="48"/>
        <end position="57"/>
    </location>
</feature>
<dbReference type="Pfam" id="PF02469">
    <property type="entry name" value="Fasciclin"/>
    <property type="match status" value="2"/>
</dbReference>
<dbReference type="PANTHER" id="PTHR10900">
    <property type="entry name" value="PERIOSTIN-RELATED"/>
    <property type="match status" value="1"/>
</dbReference>